<dbReference type="InterPro" id="IPR002104">
    <property type="entry name" value="Integrase_catalytic"/>
</dbReference>
<feature type="domain" description="Tyr recombinase" evidence="2">
    <location>
        <begin position="24"/>
        <end position="187"/>
    </location>
</feature>
<dbReference type="InterPro" id="IPR013762">
    <property type="entry name" value="Integrase-like_cat_sf"/>
</dbReference>
<protein>
    <recommendedName>
        <fullName evidence="2">Tyr recombinase domain-containing protein</fullName>
    </recommendedName>
</protein>
<evidence type="ECO:0000313" key="4">
    <source>
        <dbReference type="Proteomes" id="UP000707356"/>
    </source>
</evidence>
<reference evidence="3" key="2">
    <citation type="journal article" date="2022" name="Microbiol. Resour. Announc.">
        <title>Metagenome Sequencing to Explore Phylogenomics of Terrestrial Cyanobacteria.</title>
        <authorList>
            <person name="Ward R.D."/>
            <person name="Stajich J.E."/>
            <person name="Johansen J.R."/>
            <person name="Huntemann M."/>
            <person name="Clum A."/>
            <person name="Foster B."/>
            <person name="Foster B."/>
            <person name="Roux S."/>
            <person name="Palaniappan K."/>
            <person name="Varghese N."/>
            <person name="Mukherjee S."/>
            <person name="Reddy T.B.K."/>
            <person name="Daum C."/>
            <person name="Copeland A."/>
            <person name="Chen I.A."/>
            <person name="Ivanova N.N."/>
            <person name="Kyrpides N.C."/>
            <person name="Shapiro N."/>
            <person name="Eloe-Fadrosh E.A."/>
            <person name="Pietrasiak N."/>
        </authorList>
    </citation>
    <scope>NUCLEOTIDE SEQUENCE</scope>
    <source>
        <strain evidence="3">GSE-TBD4-15B</strain>
    </source>
</reference>
<proteinExistence type="predicted"/>
<dbReference type="AlphaFoldDB" id="A0A951PAR2"/>
<accession>A0A951PAR2</accession>
<comment type="caution">
    <text evidence="3">The sequence shown here is derived from an EMBL/GenBank/DDBJ whole genome shotgun (WGS) entry which is preliminary data.</text>
</comment>
<dbReference type="GO" id="GO:0003677">
    <property type="term" value="F:DNA binding"/>
    <property type="evidence" value="ECO:0007669"/>
    <property type="project" value="InterPro"/>
</dbReference>
<reference evidence="3" key="1">
    <citation type="submission" date="2021-05" db="EMBL/GenBank/DDBJ databases">
        <authorList>
            <person name="Pietrasiak N."/>
            <person name="Ward R."/>
            <person name="Stajich J.E."/>
            <person name="Kurbessoian T."/>
        </authorList>
    </citation>
    <scope>NUCLEOTIDE SEQUENCE</scope>
    <source>
        <strain evidence="3">GSE-TBD4-15B</strain>
    </source>
</reference>
<evidence type="ECO:0000256" key="1">
    <source>
        <dbReference type="ARBA" id="ARBA00023172"/>
    </source>
</evidence>
<evidence type="ECO:0000313" key="3">
    <source>
        <dbReference type="EMBL" id="MBW4465968.1"/>
    </source>
</evidence>
<dbReference type="InterPro" id="IPR011010">
    <property type="entry name" value="DNA_brk_join_enz"/>
</dbReference>
<organism evidence="3 4">
    <name type="scientific">Pegethrix bostrychoides GSE-TBD4-15B</name>
    <dbReference type="NCBI Taxonomy" id="2839662"/>
    <lineage>
        <taxon>Bacteria</taxon>
        <taxon>Bacillati</taxon>
        <taxon>Cyanobacteriota</taxon>
        <taxon>Cyanophyceae</taxon>
        <taxon>Oculatellales</taxon>
        <taxon>Oculatellaceae</taxon>
        <taxon>Pegethrix</taxon>
    </lineage>
</organism>
<dbReference type="GO" id="GO:0015074">
    <property type="term" value="P:DNA integration"/>
    <property type="evidence" value="ECO:0007669"/>
    <property type="project" value="InterPro"/>
</dbReference>
<dbReference type="Gene3D" id="1.10.443.10">
    <property type="entry name" value="Intergrase catalytic core"/>
    <property type="match status" value="1"/>
</dbReference>
<evidence type="ECO:0000259" key="2">
    <source>
        <dbReference type="PROSITE" id="PS51898"/>
    </source>
</evidence>
<dbReference type="Proteomes" id="UP000707356">
    <property type="component" value="Unassembled WGS sequence"/>
</dbReference>
<keyword evidence="1" id="KW-0233">DNA recombination</keyword>
<name>A0A951PAR2_9CYAN</name>
<gene>
    <name evidence="3" type="ORF">KME07_11090</name>
</gene>
<sequence>MAEITGIELNTTRLIGHYSPRRTSLRDLPNDELIAQCYGQIPNASWQWAYGIMATYGLRNHEIGYIDLESLKQAPGIISILDGGRTGARRVWPCYPEWWERWQLWDVKPPEIGGKNNSDLGHRMYVQFGRYGIPFNPYDLRHAWAVRTIYFGWDVSLSAAQMGHLVQVHCDVYHHWLTDQHHQRAFDVLMNRSDRPLPP</sequence>
<dbReference type="PROSITE" id="PS51898">
    <property type="entry name" value="TYR_RECOMBINASE"/>
    <property type="match status" value="1"/>
</dbReference>
<dbReference type="GO" id="GO:0006310">
    <property type="term" value="P:DNA recombination"/>
    <property type="evidence" value="ECO:0007669"/>
    <property type="project" value="UniProtKB-KW"/>
</dbReference>
<dbReference type="SUPFAM" id="SSF56349">
    <property type="entry name" value="DNA breaking-rejoining enzymes"/>
    <property type="match status" value="1"/>
</dbReference>
<dbReference type="EMBL" id="JAHHHV010000064">
    <property type="protein sequence ID" value="MBW4465968.1"/>
    <property type="molecule type" value="Genomic_DNA"/>
</dbReference>